<dbReference type="FunFam" id="1.10.510.10:FF:000001">
    <property type="entry name" value="Calcium/calmodulin-dependent protein kinase type II subunit delta"/>
    <property type="match status" value="1"/>
</dbReference>
<dbReference type="InterPro" id="IPR032710">
    <property type="entry name" value="NTF2-like_dom_sf"/>
</dbReference>
<evidence type="ECO:0000256" key="1">
    <source>
        <dbReference type="ARBA" id="ARBA00005354"/>
    </source>
</evidence>
<keyword evidence="5" id="KW-0808">Transferase</keyword>
<evidence type="ECO:0000256" key="3">
    <source>
        <dbReference type="ARBA" id="ARBA00022527"/>
    </source>
</evidence>
<dbReference type="InterPro" id="IPR011009">
    <property type="entry name" value="Kinase-like_dom_sf"/>
</dbReference>
<comment type="subunit">
    <text evidence="11">CAMK2 is composed of four different chains: alpha, beta, gamma, and delta. The different isoforms assemble into homo- or heteromultimeric holoenzymes composed of 8 to 12 subunits.</text>
</comment>
<dbReference type="InterPro" id="IPR008271">
    <property type="entry name" value="Ser/Thr_kinase_AS"/>
</dbReference>
<name>A0A3Q4M8Z4_NEOBR</name>
<dbReference type="FunFam" id="3.10.450.50:FF:000001">
    <property type="entry name" value="calcium/calmodulin-dependent protein kinase type II subunit gamma isoform X1"/>
    <property type="match status" value="1"/>
</dbReference>
<dbReference type="SUPFAM" id="SSF56112">
    <property type="entry name" value="Protein kinase-like (PK-like)"/>
    <property type="match status" value="1"/>
</dbReference>
<reference evidence="13" key="2">
    <citation type="submission" date="2025-09" db="UniProtKB">
        <authorList>
            <consortium name="Ensembl"/>
        </authorList>
    </citation>
    <scope>IDENTIFICATION</scope>
</reference>
<evidence type="ECO:0000256" key="2">
    <source>
        <dbReference type="ARBA" id="ARBA00012434"/>
    </source>
</evidence>
<dbReference type="GO" id="GO:0004683">
    <property type="term" value="F:calcium/calmodulin-dependent protein kinase activity"/>
    <property type="evidence" value="ECO:0007669"/>
    <property type="project" value="UniProtKB-EC"/>
</dbReference>
<dbReference type="Bgee" id="ENSNBRG00000003328">
    <property type="expression patterns" value="Expressed in brain and 2 other cell types or tissues"/>
</dbReference>
<keyword evidence="14" id="KW-1185">Reference proteome</keyword>
<dbReference type="SMART" id="SM00220">
    <property type="entry name" value="S_TKc"/>
    <property type="match status" value="1"/>
</dbReference>
<comment type="similarity">
    <text evidence="1">Belongs to the protein kinase superfamily. CAMK Ser/Thr protein kinase family. CaMK subfamily.</text>
</comment>
<evidence type="ECO:0000313" key="14">
    <source>
        <dbReference type="Proteomes" id="UP000261580"/>
    </source>
</evidence>
<dbReference type="AlphaFoldDB" id="A0A3Q4M8Z4"/>
<dbReference type="OMA" id="MEFHRFY"/>
<evidence type="ECO:0000313" key="13">
    <source>
        <dbReference type="Ensembl" id="ENSNBRP00000004664.1"/>
    </source>
</evidence>
<keyword evidence="3" id="KW-0723">Serine/threonine-protein kinase</keyword>
<evidence type="ECO:0000256" key="4">
    <source>
        <dbReference type="ARBA" id="ARBA00022553"/>
    </source>
</evidence>
<evidence type="ECO:0000256" key="7">
    <source>
        <dbReference type="ARBA" id="ARBA00022860"/>
    </source>
</evidence>
<dbReference type="SUPFAM" id="SSF54427">
    <property type="entry name" value="NTF2-like"/>
    <property type="match status" value="1"/>
</dbReference>
<protein>
    <recommendedName>
        <fullName evidence="2">calcium/calmodulin-dependent protein kinase</fullName>
        <ecNumber evidence="2">2.7.11.17</ecNumber>
    </recommendedName>
</protein>
<dbReference type="InterPro" id="IPR013543">
    <property type="entry name" value="Ca/CaM-dep_prot_kinase-assoc"/>
</dbReference>
<dbReference type="FunFam" id="3.30.200.20:FF:000239">
    <property type="entry name" value="Calcium/calmodulin-dependent protein kinase type II subunit beta"/>
    <property type="match status" value="1"/>
</dbReference>
<dbReference type="GO" id="GO:0005516">
    <property type="term" value="F:calmodulin binding"/>
    <property type="evidence" value="ECO:0007669"/>
    <property type="project" value="UniProtKB-KW"/>
</dbReference>
<dbReference type="Gene3D" id="1.10.510.10">
    <property type="entry name" value="Transferase(Phosphotransferase) domain 1"/>
    <property type="match status" value="1"/>
</dbReference>
<keyword evidence="7" id="KW-0112">Calmodulin-binding</keyword>
<evidence type="ECO:0000256" key="11">
    <source>
        <dbReference type="ARBA" id="ARBA00064333"/>
    </source>
</evidence>
<evidence type="ECO:0000256" key="10">
    <source>
        <dbReference type="ARBA" id="ARBA00056581"/>
    </source>
</evidence>
<comment type="catalytic activity">
    <reaction evidence="9">
        <text>L-seryl-[protein] + ATP = O-phospho-L-seryl-[protein] + ADP + H(+)</text>
        <dbReference type="Rhea" id="RHEA:17989"/>
        <dbReference type="Rhea" id="RHEA-COMP:9863"/>
        <dbReference type="Rhea" id="RHEA-COMP:11604"/>
        <dbReference type="ChEBI" id="CHEBI:15378"/>
        <dbReference type="ChEBI" id="CHEBI:29999"/>
        <dbReference type="ChEBI" id="CHEBI:30616"/>
        <dbReference type="ChEBI" id="CHEBI:83421"/>
        <dbReference type="ChEBI" id="CHEBI:456216"/>
        <dbReference type="EC" id="2.7.11.17"/>
    </reaction>
</comment>
<dbReference type="Ensembl" id="ENSNBRT00000004805.1">
    <property type="protein sequence ID" value="ENSNBRP00000004664.1"/>
    <property type="gene ID" value="ENSNBRG00000003328.1"/>
</dbReference>
<dbReference type="GO" id="GO:0005524">
    <property type="term" value="F:ATP binding"/>
    <property type="evidence" value="ECO:0007669"/>
    <property type="project" value="InterPro"/>
</dbReference>
<comment type="catalytic activity">
    <reaction evidence="8">
        <text>L-threonyl-[protein] + ATP = O-phospho-L-threonyl-[protein] + ADP + H(+)</text>
        <dbReference type="Rhea" id="RHEA:46608"/>
        <dbReference type="Rhea" id="RHEA-COMP:11060"/>
        <dbReference type="Rhea" id="RHEA-COMP:11605"/>
        <dbReference type="ChEBI" id="CHEBI:15378"/>
        <dbReference type="ChEBI" id="CHEBI:30013"/>
        <dbReference type="ChEBI" id="CHEBI:30616"/>
        <dbReference type="ChEBI" id="CHEBI:61977"/>
        <dbReference type="ChEBI" id="CHEBI:456216"/>
        <dbReference type="EC" id="2.7.11.17"/>
    </reaction>
</comment>
<dbReference type="EC" id="2.7.11.17" evidence="2"/>
<feature type="domain" description="Protein kinase" evidence="12">
    <location>
        <begin position="12"/>
        <end position="270"/>
    </location>
</feature>
<dbReference type="PANTHER" id="PTHR24347">
    <property type="entry name" value="SERINE/THREONINE-PROTEIN KINASE"/>
    <property type="match status" value="1"/>
</dbReference>
<reference evidence="13" key="1">
    <citation type="submission" date="2025-08" db="UniProtKB">
        <authorList>
            <consortium name="Ensembl"/>
        </authorList>
    </citation>
    <scope>IDENTIFICATION</scope>
</reference>
<dbReference type="InterPro" id="IPR000719">
    <property type="entry name" value="Prot_kinase_dom"/>
</dbReference>
<proteinExistence type="inferred from homology"/>
<dbReference type="Pfam" id="PF00069">
    <property type="entry name" value="Pkinase"/>
    <property type="match status" value="1"/>
</dbReference>
<dbReference type="GeneTree" id="ENSGT00940000158973"/>
<dbReference type="Pfam" id="PF08332">
    <property type="entry name" value="CaMKII_AD"/>
    <property type="match status" value="1"/>
</dbReference>
<sequence>MCDADVKTRFADEYSLTHTKGAFSVVRRCVKLCTGQEYAAKIINTKKLSARDHQKLEREARICRLLKHPNIVRLHDSISEEGFHYLLFDLVTGGELFEDIVAREYYSEADASHCIQQILEAVLHCHQMGVVHRDLKPENLLLASKCKNAAVKLADFGLAIEVQGDQQAWFGFAGTPGYLSPEVLRKEAYGKPVDIWACGVILYILLVGYPPFWDEDQHKLYQQIKAGAYDFPSPEWDTVTPEAKNLINQMLTINPAKRITAQEALKHPWVCQRSTVASMMHRQETVECLKKFNARRKLKESSDSSNTTIEDEDVKARKQEIIKITEQLIEAVNNGDFEAYAKICDPGLTSFEPEGLGNLVEGMDFHRFYFDNLLSKNSKPIHTTILNPHVHIIGDDAACIAYIRLTQFVDGQGRPRSSQSEETRVWHRRDSRWQNVHFHCSGAPSAPLQG</sequence>
<dbReference type="Gene3D" id="3.30.200.20">
    <property type="entry name" value="Phosphorylase Kinase, domain 1"/>
    <property type="match status" value="1"/>
</dbReference>
<evidence type="ECO:0000256" key="8">
    <source>
        <dbReference type="ARBA" id="ARBA00047307"/>
    </source>
</evidence>
<accession>A0A3Q4M8Z4</accession>
<evidence type="ECO:0000259" key="12">
    <source>
        <dbReference type="PROSITE" id="PS50011"/>
    </source>
</evidence>
<comment type="function">
    <text evidence="10">CaM-kinase II (CAMK2) is a prominent kinase in the central nervous system.</text>
</comment>
<organism evidence="13 14">
    <name type="scientific">Neolamprologus brichardi</name>
    <name type="common">Fairy cichlid</name>
    <name type="synonym">Lamprologus brichardi</name>
    <dbReference type="NCBI Taxonomy" id="32507"/>
    <lineage>
        <taxon>Eukaryota</taxon>
        <taxon>Metazoa</taxon>
        <taxon>Chordata</taxon>
        <taxon>Craniata</taxon>
        <taxon>Vertebrata</taxon>
        <taxon>Euteleostomi</taxon>
        <taxon>Actinopterygii</taxon>
        <taxon>Neopterygii</taxon>
        <taxon>Teleostei</taxon>
        <taxon>Neoteleostei</taxon>
        <taxon>Acanthomorphata</taxon>
        <taxon>Ovalentaria</taxon>
        <taxon>Cichlomorphae</taxon>
        <taxon>Cichliformes</taxon>
        <taxon>Cichlidae</taxon>
        <taxon>African cichlids</taxon>
        <taxon>Pseudocrenilabrinae</taxon>
        <taxon>Lamprologini</taxon>
        <taxon>Neolamprologus</taxon>
    </lineage>
</organism>
<evidence type="ECO:0000256" key="5">
    <source>
        <dbReference type="ARBA" id="ARBA00022679"/>
    </source>
</evidence>
<evidence type="ECO:0000256" key="9">
    <source>
        <dbReference type="ARBA" id="ARBA00047430"/>
    </source>
</evidence>
<dbReference type="PROSITE" id="PS50011">
    <property type="entry name" value="PROTEIN_KINASE_DOM"/>
    <property type="match status" value="1"/>
</dbReference>
<keyword evidence="6" id="KW-0418">Kinase</keyword>
<evidence type="ECO:0000256" key="6">
    <source>
        <dbReference type="ARBA" id="ARBA00022777"/>
    </source>
</evidence>
<dbReference type="Gene3D" id="6.10.140.620">
    <property type="match status" value="1"/>
</dbReference>
<dbReference type="PROSITE" id="PS00108">
    <property type="entry name" value="PROTEIN_KINASE_ST"/>
    <property type="match status" value="1"/>
</dbReference>
<keyword evidence="4" id="KW-0597">Phosphoprotein</keyword>
<dbReference type="Proteomes" id="UP000261580">
    <property type="component" value="Unassembled WGS sequence"/>
</dbReference>
<dbReference type="CDD" id="cd14086">
    <property type="entry name" value="STKc_CaMKII"/>
    <property type="match status" value="1"/>
</dbReference>
<dbReference type="Gene3D" id="3.10.450.50">
    <property type="match status" value="1"/>
</dbReference>